<keyword evidence="5" id="KW-1185">Reference proteome</keyword>
<dbReference type="SUPFAM" id="SSF51445">
    <property type="entry name" value="(Trans)glycosidases"/>
    <property type="match status" value="1"/>
</dbReference>
<comment type="caution">
    <text evidence="4">The sequence shown here is derived from an EMBL/GenBank/DDBJ whole genome shotgun (WGS) entry which is preliminary data.</text>
</comment>
<dbReference type="RefSeq" id="WP_136428766.1">
    <property type="nucleotide sequence ID" value="NZ_SSSM01000006.1"/>
</dbReference>
<evidence type="ECO:0000313" key="4">
    <source>
        <dbReference type="EMBL" id="THG28407.1"/>
    </source>
</evidence>
<proteinExistence type="predicted"/>
<evidence type="ECO:0000256" key="2">
    <source>
        <dbReference type="ARBA" id="ARBA00023295"/>
    </source>
</evidence>
<organism evidence="4 5">
    <name type="scientific">Naasia lichenicola</name>
    <dbReference type="NCBI Taxonomy" id="2565933"/>
    <lineage>
        <taxon>Bacteria</taxon>
        <taxon>Bacillati</taxon>
        <taxon>Actinomycetota</taxon>
        <taxon>Actinomycetes</taxon>
        <taxon>Micrococcales</taxon>
        <taxon>Microbacteriaceae</taxon>
        <taxon>Naasia</taxon>
    </lineage>
</organism>
<dbReference type="InterPro" id="IPR017853">
    <property type="entry name" value="GH"/>
</dbReference>
<dbReference type="SMART" id="SM00642">
    <property type="entry name" value="Aamy"/>
    <property type="match status" value="1"/>
</dbReference>
<evidence type="ECO:0000256" key="1">
    <source>
        <dbReference type="ARBA" id="ARBA00022801"/>
    </source>
</evidence>
<keyword evidence="1" id="KW-0378">Hydrolase</keyword>
<dbReference type="EMBL" id="SSSM01000006">
    <property type="protein sequence ID" value="THG28407.1"/>
    <property type="molecule type" value="Genomic_DNA"/>
</dbReference>
<name>A0A4V3WSK9_9MICO</name>
<gene>
    <name evidence="4" type="ORF">E6C64_16340</name>
</gene>
<feature type="domain" description="Glycosyl hydrolase family 13 catalytic" evidence="3">
    <location>
        <begin position="14"/>
        <end position="352"/>
    </location>
</feature>
<dbReference type="GO" id="GO:0016798">
    <property type="term" value="F:hydrolase activity, acting on glycosyl bonds"/>
    <property type="evidence" value="ECO:0007669"/>
    <property type="project" value="UniProtKB-KW"/>
</dbReference>
<dbReference type="Proteomes" id="UP000309133">
    <property type="component" value="Unassembled WGS sequence"/>
</dbReference>
<evidence type="ECO:0000259" key="3">
    <source>
        <dbReference type="SMART" id="SM00642"/>
    </source>
</evidence>
<dbReference type="AlphaFoldDB" id="A0A4V3WSK9"/>
<protein>
    <submittedName>
        <fullName evidence="4">DUF3459 domain-containing protein</fullName>
    </submittedName>
</protein>
<reference evidence="4 5" key="1">
    <citation type="submission" date="2019-04" db="EMBL/GenBank/DDBJ databases">
        <authorList>
            <person name="Jiang L."/>
        </authorList>
    </citation>
    <scope>NUCLEOTIDE SEQUENCE [LARGE SCALE GENOMIC DNA]</scope>
    <source>
        <strain evidence="4 5">YIM 131853</strain>
    </source>
</reference>
<dbReference type="InterPro" id="IPR006047">
    <property type="entry name" value="GH13_cat_dom"/>
</dbReference>
<keyword evidence="2" id="KW-0326">Glycosidase</keyword>
<dbReference type="Pfam" id="PF00128">
    <property type="entry name" value="Alpha-amylase"/>
    <property type="match status" value="1"/>
</dbReference>
<sequence>MPSSSAFDSAIIWHVYPLGFVGAYPETAATSHDGHSLRRIADWLDYARDLGASVLQLGPIFASETHGYDTVDHLRIDSRLGDEADFDHLVSEASERGIRIVLDGVFNHVGRSFGHFREAEADPRSPAAGWFRRTERGWADFEGHSALVALNHDSPAVVDYIADLMKHWLDRGVAGWRLDAAYAVPTAFWRAVTDRARAAHPNAWFGAEVLHGDYTAFVRDSGVDSITQYELWKAIWSSLNDANLWELAWALKRHDQMLDGFVPITFLGNHDVTRIASKLTDPRDLGAALALLLSIGGHPAIYAGDEQGFLGVKEDRAGGDDAVRPAFPDSPAELSPRGWDTYRLHQRLIGMRRRHPWLVRGRSAVGTLTNTTIAIRTTAPVGSADDGAFVLTLINLGDSPAFFDEAPGLRLLEGSDGSSAGAVAAHGWAILAPASDDLTPLP</sequence>
<dbReference type="Gene3D" id="3.20.20.80">
    <property type="entry name" value="Glycosidases"/>
    <property type="match status" value="1"/>
</dbReference>
<dbReference type="PANTHER" id="PTHR10357:SF210">
    <property type="entry name" value="MALTODEXTRIN GLUCOSIDASE"/>
    <property type="match status" value="1"/>
</dbReference>
<evidence type="ECO:0000313" key="5">
    <source>
        <dbReference type="Proteomes" id="UP000309133"/>
    </source>
</evidence>
<dbReference type="OrthoDB" id="9802433at2"/>
<dbReference type="PANTHER" id="PTHR10357">
    <property type="entry name" value="ALPHA-AMYLASE FAMILY MEMBER"/>
    <property type="match status" value="1"/>
</dbReference>
<dbReference type="GO" id="GO:0005975">
    <property type="term" value="P:carbohydrate metabolic process"/>
    <property type="evidence" value="ECO:0007669"/>
    <property type="project" value="InterPro"/>
</dbReference>
<accession>A0A4V3WSK9</accession>